<dbReference type="GO" id="GO:0042918">
    <property type="term" value="P:alkanesulfonate transmembrane transport"/>
    <property type="evidence" value="ECO:0007669"/>
    <property type="project" value="TreeGrafter"/>
</dbReference>
<evidence type="ECO:0000256" key="1">
    <source>
        <dbReference type="ARBA" id="ARBA00004418"/>
    </source>
</evidence>
<evidence type="ECO:0000259" key="5">
    <source>
        <dbReference type="SMART" id="SM00062"/>
    </source>
</evidence>
<dbReference type="InterPro" id="IPR001638">
    <property type="entry name" value="Solute-binding_3/MltF_N"/>
</dbReference>
<dbReference type="GO" id="GO:0042597">
    <property type="term" value="C:periplasmic space"/>
    <property type="evidence" value="ECO:0007669"/>
    <property type="project" value="UniProtKB-SubCell"/>
</dbReference>
<dbReference type="Pfam" id="PF09084">
    <property type="entry name" value="NMT1"/>
    <property type="match status" value="1"/>
</dbReference>
<dbReference type="InterPro" id="IPR015168">
    <property type="entry name" value="SsuA/THI5"/>
</dbReference>
<sequence length="345" mass="36475">MQSLFRRARKLSLLGLACGTLALSAATAQAETTLVVGYQQIVGPFVSAIADGSFDRAAKEAGYKIDWRQFSSAGDISTALASGDVPVGVLGSTGITAAATRGVDIELFWILDNIGKSEALVARNGSGITKPQDLIGKKVAVPFVSTSHFHLLVGLTKLWKMDPSKVNILNMQPPQIVAAWQRGDIDAAYVWPPALTEIQKTGTTITDSAQIGAQSVPTFDGIVASKAWAAKNPKFMAAFTKVLAKSYSDYNANSAKMASSSQDIKGIIKMIGGKPDDILSALKLLIFPDAKEQASKTWLGGGKDSGAVRALTASADFLKSQRQIDRVLGDYAPFVNSSYAEAASK</sequence>
<dbReference type="InterPro" id="IPR010068">
    <property type="entry name" value="Peri-bd_TauA"/>
</dbReference>
<dbReference type="Gene3D" id="3.40.190.10">
    <property type="entry name" value="Periplasmic binding protein-like II"/>
    <property type="match status" value="2"/>
</dbReference>
<comment type="subcellular location">
    <subcellularLocation>
        <location evidence="1">Periplasm</location>
    </subcellularLocation>
</comment>
<dbReference type="AlphaFoldDB" id="A0A4R3LYA4"/>
<feature type="signal peptide" evidence="4">
    <location>
        <begin position="1"/>
        <end position="30"/>
    </location>
</feature>
<protein>
    <submittedName>
        <fullName evidence="6">Taurine transport system substrate-binding protein</fullName>
    </submittedName>
</protein>
<organism evidence="6 7">
    <name type="scientific">Paralcaligenes ureilyticus</name>
    <dbReference type="NCBI Taxonomy" id="627131"/>
    <lineage>
        <taxon>Bacteria</taxon>
        <taxon>Pseudomonadati</taxon>
        <taxon>Pseudomonadota</taxon>
        <taxon>Betaproteobacteria</taxon>
        <taxon>Burkholderiales</taxon>
        <taxon>Alcaligenaceae</taxon>
        <taxon>Paralcaligenes</taxon>
    </lineage>
</organism>
<evidence type="ECO:0000313" key="6">
    <source>
        <dbReference type="EMBL" id="TCT04799.1"/>
    </source>
</evidence>
<dbReference type="RefSeq" id="WP_132583532.1">
    <property type="nucleotide sequence ID" value="NZ_SMAJ01000011.1"/>
</dbReference>
<feature type="domain" description="Solute-binding protein family 3/N-terminal" evidence="5">
    <location>
        <begin position="33"/>
        <end position="275"/>
    </location>
</feature>
<name>A0A4R3LYA4_9BURK</name>
<dbReference type="SUPFAM" id="SSF53850">
    <property type="entry name" value="Periplasmic binding protein-like II"/>
    <property type="match status" value="1"/>
</dbReference>
<evidence type="ECO:0000256" key="4">
    <source>
        <dbReference type="SAM" id="SignalP"/>
    </source>
</evidence>
<keyword evidence="3 4" id="KW-0732">Signal</keyword>
<dbReference type="EMBL" id="SMAJ01000011">
    <property type="protein sequence ID" value="TCT04799.1"/>
    <property type="molecule type" value="Genomic_DNA"/>
</dbReference>
<evidence type="ECO:0000256" key="2">
    <source>
        <dbReference type="ARBA" id="ARBA00010742"/>
    </source>
</evidence>
<dbReference type="PANTHER" id="PTHR30024">
    <property type="entry name" value="ALIPHATIC SULFONATES-BINDING PROTEIN-RELATED"/>
    <property type="match status" value="1"/>
</dbReference>
<comment type="caution">
    <text evidence="6">The sequence shown here is derived from an EMBL/GenBank/DDBJ whole genome shotgun (WGS) entry which is preliminary data.</text>
</comment>
<gene>
    <name evidence="6" type="ORF">EDC26_11114</name>
</gene>
<dbReference type="NCBIfam" id="TIGR01729">
    <property type="entry name" value="taurine_ABC_bnd"/>
    <property type="match status" value="1"/>
</dbReference>
<accession>A0A4R3LYA4</accession>
<evidence type="ECO:0000313" key="7">
    <source>
        <dbReference type="Proteomes" id="UP000295525"/>
    </source>
</evidence>
<keyword evidence="7" id="KW-1185">Reference proteome</keyword>
<dbReference type="OrthoDB" id="286202at2"/>
<proteinExistence type="inferred from homology"/>
<dbReference type="PANTHER" id="PTHR30024:SF47">
    <property type="entry name" value="TAURINE-BINDING PERIPLASMIC PROTEIN"/>
    <property type="match status" value="1"/>
</dbReference>
<reference evidence="6 7" key="1">
    <citation type="submission" date="2019-03" db="EMBL/GenBank/DDBJ databases">
        <title>Genomic Encyclopedia of Type Strains, Phase IV (KMG-IV): sequencing the most valuable type-strain genomes for metagenomic binning, comparative biology and taxonomic classification.</title>
        <authorList>
            <person name="Goeker M."/>
        </authorList>
    </citation>
    <scope>NUCLEOTIDE SEQUENCE [LARGE SCALE GENOMIC DNA]</scope>
    <source>
        <strain evidence="6 7">DSM 24591</strain>
    </source>
</reference>
<dbReference type="Proteomes" id="UP000295525">
    <property type="component" value="Unassembled WGS sequence"/>
</dbReference>
<comment type="similarity">
    <text evidence="2">Belongs to the bacterial solute-binding protein SsuA/TauA family.</text>
</comment>
<feature type="chain" id="PRO_5020733995" evidence="4">
    <location>
        <begin position="31"/>
        <end position="345"/>
    </location>
</feature>
<dbReference type="SMART" id="SM00062">
    <property type="entry name" value="PBPb"/>
    <property type="match status" value="1"/>
</dbReference>
<evidence type="ECO:0000256" key="3">
    <source>
        <dbReference type="ARBA" id="ARBA00022729"/>
    </source>
</evidence>